<evidence type="ECO:0000313" key="1">
    <source>
        <dbReference type="EMBL" id="KAK7338121.1"/>
    </source>
</evidence>
<name>A0AAN9QKM3_CANGL</name>
<dbReference type="EMBL" id="JAYMYQ010000004">
    <property type="protein sequence ID" value="KAK7338121.1"/>
    <property type="molecule type" value="Genomic_DNA"/>
</dbReference>
<accession>A0AAN9QKM3</accession>
<organism evidence="1 2">
    <name type="scientific">Canavalia gladiata</name>
    <name type="common">Sword bean</name>
    <name type="synonym">Dolichos gladiatus</name>
    <dbReference type="NCBI Taxonomy" id="3824"/>
    <lineage>
        <taxon>Eukaryota</taxon>
        <taxon>Viridiplantae</taxon>
        <taxon>Streptophyta</taxon>
        <taxon>Embryophyta</taxon>
        <taxon>Tracheophyta</taxon>
        <taxon>Spermatophyta</taxon>
        <taxon>Magnoliopsida</taxon>
        <taxon>eudicotyledons</taxon>
        <taxon>Gunneridae</taxon>
        <taxon>Pentapetalae</taxon>
        <taxon>rosids</taxon>
        <taxon>fabids</taxon>
        <taxon>Fabales</taxon>
        <taxon>Fabaceae</taxon>
        <taxon>Papilionoideae</taxon>
        <taxon>50 kb inversion clade</taxon>
        <taxon>NPAAA clade</taxon>
        <taxon>indigoferoid/millettioid clade</taxon>
        <taxon>Phaseoleae</taxon>
        <taxon>Canavalia</taxon>
    </lineage>
</organism>
<comment type="caution">
    <text evidence="1">The sequence shown here is derived from an EMBL/GenBank/DDBJ whole genome shotgun (WGS) entry which is preliminary data.</text>
</comment>
<keyword evidence="2" id="KW-1185">Reference proteome</keyword>
<dbReference type="AlphaFoldDB" id="A0AAN9QKM3"/>
<reference evidence="1 2" key="1">
    <citation type="submission" date="2024-01" db="EMBL/GenBank/DDBJ databases">
        <title>The genomes of 5 underutilized Papilionoideae crops provide insights into root nodulation and disease resistanc.</title>
        <authorList>
            <person name="Jiang F."/>
        </authorList>
    </citation>
    <scope>NUCLEOTIDE SEQUENCE [LARGE SCALE GENOMIC DNA]</scope>
    <source>
        <strain evidence="1">LVBAO_FW01</strain>
        <tissue evidence="1">Leaves</tissue>
    </source>
</reference>
<dbReference type="Proteomes" id="UP001367508">
    <property type="component" value="Unassembled WGS sequence"/>
</dbReference>
<protein>
    <submittedName>
        <fullName evidence="1">Uncharacterized protein</fullName>
    </submittedName>
</protein>
<sequence>MKYHIQSTQQERVHLYHVLNNRGYVPNSKLLCKLHSSYGFNALNFIYVGNHNIRRVQSKTKTKKTLLVLDLGNVGPTPQELIPLDDVSSLSSDSLTRALDFEHSTSTSSPLNKPPKEGFDAKSTLVLSYSPLSNIDLDTLVEEDPIATINQILLTVS</sequence>
<proteinExistence type="predicted"/>
<gene>
    <name evidence="1" type="ORF">VNO77_18721</name>
</gene>
<evidence type="ECO:0000313" key="2">
    <source>
        <dbReference type="Proteomes" id="UP001367508"/>
    </source>
</evidence>